<dbReference type="OMA" id="GRQVAWS"/>
<dbReference type="InterPro" id="IPR007110">
    <property type="entry name" value="Ig-like_dom"/>
</dbReference>
<dbReference type="InterPro" id="IPR036322">
    <property type="entry name" value="WD40_repeat_dom_sf"/>
</dbReference>
<dbReference type="PROSITE" id="PS50294">
    <property type="entry name" value="WD_REPEATS_REGION"/>
    <property type="match status" value="2"/>
</dbReference>
<dbReference type="InterPro" id="IPR015943">
    <property type="entry name" value="WD40/YVTN_repeat-like_dom_sf"/>
</dbReference>
<feature type="region of interest" description="Disordered" evidence="7">
    <location>
        <begin position="359"/>
        <end position="396"/>
    </location>
</feature>
<evidence type="ECO:0000256" key="6">
    <source>
        <dbReference type="PROSITE-ProRule" id="PRU00221"/>
    </source>
</evidence>
<dbReference type="eggNOG" id="KOG1034">
    <property type="taxonomic scope" value="Eukaryota"/>
</dbReference>
<evidence type="ECO:0000256" key="4">
    <source>
        <dbReference type="ARBA" id="ARBA00023015"/>
    </source>
</evidence>
<dbReference type="InterPro" id="IPR051243">
    <property type="entry name" value="PcG_WD-repeat"/>
</dbReference>
<feature type="compositionally biased region" description="Basic residues" evidence="7">
    <location>
        <begin position="366"/>
        <end position="376"/>
    </location>
</feature>
<dbReference type="Gene3D" id="2.130.10.10">
    <property type="entry name" value="YVTN repeat-like/Quinoprotein amine dehydrogenase"/>
    <property type="match status" value="1"/>
</dbReference>
<evidence type="ECO:0000259" key="8">
    <source>
        <dbReference type="PROSITE" id="PS50835"/>
    </source>
</evidence>
<dbReference type="PROSITE" id="PS50835">
    <property type="entry name" value="IG_LIKE"/>
    <property type="match status" value="1"/>
</dbReference>
<comment type="similarity">
    <text evidence="1">Belongs to the WD repeat ESC family.</text>
</comment>
<dbReference type="InterPro" id="IPR001680">
    <property type="entry name" value="WD40_rpt"/>
</dbReference>
<dbReference type="GeneID" id="19115582"/>
<dbReference type="OrthoDB" id="7318948at2759"/>
<feature type="domain" description="Ig-like" evidence="8">
    <location>
        <begin position="33"/>
        <end position="106"/>
    </location>
</feature>
<dbReference type="EMBL" id="KB445560">
    <property type="protein sequence ID" value="EMC93292.1"/>
    <property type="molecule type" value="Genomic_DNA"/>
</dbReference>
<reference evidence="9 10" key="1">
    <citation type="journal article" date="2012" name="PLoS Pathog.">
        <title>Diverse lifestyles and strategies of plant pathogenesis encoded in the genomes of eighteen Dothideomycetes fungi.</title>
        <authorList>
            <person name="Ohm R.A."/>
            <person name="Feau N."/>
            <person name="Henrissat B."/>
            <person name="Schoch C.L."/>
            <person name="Horwitz B.A."/>
            <person name="Barry K.W."/>
            <person name="Condon B.J."/>
            <person name="Copeland A.C."/>
            <person name="Dhillon B."/>
            <person name="Glaser F."/>
            <person name="Hesse C.N."/>
            <person name="Kosti I."/>
            <person name="LaButti K."/>
            <person name="Lindquist E.A."/>
            <person name="Lucas S."/>
            <person name="Salamov A.A."/>
            <person name="Bradshaw R.E."/>
            <person name="Ciuffetti L."/>
            <person name="Hamelin R.C."/>
            <person name="Kema G.H.J."/>
            <person name="Lawrence C."/>
            <person name="Scott J.A."/>
            <person name="Spatafora J.W."/>
            <person name="Turgeon B.G."/>
            <person name="de Wit P.J.G.M."/>
            <person name="Zhong S."/>
            <person name="Goodwin S.B."/>
            <person name="Grigoriev I.V."/>
        </authorList>
    </citation>
    <scope>NUCLEOTIDE SEQUENCE [LARGE SCALE GENOMIC DNA]</scope>
    <source>
        <strain evidence="9 10">UAMH 10762</strain>
    </source>
</reference>
<dbReference type="SUPFAM" id="SSF50978">
    <property type="entry name" value="WD40 repeat-like"/>
    <property type="match status" value="1"/>
</dbReference>
<dbReference type="Proteomes" id="UP000011761">
    <property type="component" value="Unassembled WGS sequence"/>
</dbReference>
<evidence type="ECO:0000256" key="2">
    <source>
        <dbReference type="ARBA" id="ARBA00022574"/>
    </source>
</evidence>
<proteinExistence type="inferred from homology"/>
<dbReference type="PROSITE" id="PS50082">
    <property type="entry name" value="WD_REPEATS_2"/>
    <property type="match status" value="2"/>
</dbReference>
<evidence type="ECO:0000256" key="3">
    <source>
        <dbReference type="ARBA" id="ARBA00022737"/>
    </source>
</evidence>
<evidence type="ECO:0000256" key="7">
    <source>
        <dbReference type="SAM" id="MobiDB-lite"/>
    </source>
</evidence>
<feature type="repeat" description="WD" evidence="6">
    <location>
        <begin position="119"/>
        <end position="161"/>
    </location>
</feature>
<keyword evidence="3" id="KW-0677">Repeat</keyword>
<keyword evidence="10" id="KW-1185">Reference proteome</keyword>
<dbReference type="SMART" id="SM00320">
    <property type="entry name" value="WD40"/>
    <property type="match status" value="2"/>
</dbReference>
<evidence type="ECO:0000256" key="1">
    <source>
        <dbReference type="ARBA" id="ARBA00008075"/>
    </source>
</evidence>
<dbReference type="Pfam" id="PF00400">
    <property type="entry name" value="WD40"/>
    <property type="match status" value="2"/>
</dbReference>
<evidence type="ECO:0000256" key="5">
    <source>
        <dbReference type="ARBA" id="ARBA00023163"/>
    </source>
</evidence>
<gene>
    <name evidence="9" type="ORF">BAUCODRAFT_568121</name>
</gene>
<accession>M2LGR3</accession>
<evidence type="ECO:0000313" key="9">
    <source>
        <dbReference type="EMBL" id="EMC93292.1"/>
    </source>
</evidence>
<keyword evidence="5" id="KW-0804">Transcription</keyword>
<name>M2LGR3_BAUPA</name>
<dbReference type="KEGG" id="bcom:BAUCODRAFT_568121"/>
<keyword evidence="4" id="KW-0805">Transcription regulation</keyword>
<protein>
    <recommendedName>
        <fullName evidence="8">Ig-like domain-containing protein</fullName>
    </recommendedName>
</protein>
<dbReference type="STRING" id="717646.M2LGR3"/>
<dbReference type="HOGENOM" id="CLU_025586_0_0_1"/>
<feature type="repeat" description="WD" evidence="6">
    <location>
        <begin position="168"/>
        <end position="209"/>
    </location>
</feature>
<keyword evidence="2 6" id="KW-0853">WD repeat</keyword>
<dbReference type="PANTHER" id="PTHR10253">
    <property type="entry name" value="POLYCOMB PROTEIN"/>
    <property type="match status" value="1"/>
</dbReference>
<sequence>MAPSVPFGDIFPTLLCCTKLVDNARLYDVKFYPYATTDDEQVFAVTGSSHVFVCRANLEGDPPFDVLRWFRNETKGDSFNSLAWTKDPITGSPQICVAGEKPKQIQILDVVSGQCVRTLAGHGNEINDLAISPLNPNLLASASADYTIRLWHLSPEYEVQPCVAIFAGEGHRQHVLACHFHPNGKWMLTAGGDTAVCLWAVPNEKELDDHRQQSSRPSHPNPKVVYYPHFHSTEVHSLYVDSVAFYGDLILSRCARDAGAKDKANEILLWRIDGFHSDDEPPAEPPIPTPGVWTRSSFHHDKSSRGFQRLLTFDMPSTSRFYSRFGLLHRKGMRPMLAMGNEASKYLFWDLQKLEEGWDPDEDKNKAKKPRGRKKMGANAVNATDPSSTSISAPPERKYDLSDPFVPLKAHHSVIAATALSARRHFGTMQVAWSPDGKWMVGVGDFGMMCVFHRDVVS</sequence>
<evidence type="ECO:0000313" key="10">
    <source>
        <dbReference type="Proteomes" id="UP000011761"/>
    </source>
</evidence>
<feature type="compositionally biased region" description="Polar residues" evidence="7">
    <location>
        <begin position="381"/>
        <end position="392"/>
    </location>
</feature>
<dbReference type="AlphaFoldDB" id="M2LGR3"/>
<organism evidence="9 10">
    <name type="scientific">Baudoinia panamericana (strain UAMH 10762)</name>
    <name type="common">Angels' share fungus</name>
    <name type="synonym">Baudoinia compniacensis (strain UAMH 10762)</name>
    <dbReference type="NCBI Taxonomy" id="717646"/>
    <lineage>
        <taxon>Eukaryota</taxon>
        <taxon>Fungi</taxon>
        <taxon>Dikarya</taxon>
        <taxon>Ascomycota</taxon>
        <taxon>Pezizomycotina</taxon>
        <taxon>Dothideomycetes</taxon>
        <taxon>Dothideomycetidae</taxon>
        <taxon>Mycosphaerellales</taxon>
        <taxon>Teratosphaeriaceae</taxon>
        <taxon>Baudoinia</taxon>
    </lineage>
</organism>
<dbReference type="RefSeq" id="XP_007679511.1">
    <property type="nucleotide sequence ID" value="XM_007681321.1"/>
</dbReference>